<protein>
    <submittedName>
        <fullName evidence="1">Uncharacterized protein</fullName>
    </submittedName>
</protein>
<dbReference type="Gene3D" id="3.80.10.10">
    <property type="entry name" value="Ribonuclease Inhibitor"/>
    <property type="match status" value="1"/>
</dbReference>
<dbReference type="InterPro" id="IPR032675">
    <property type="entry name" value="LRR_dom_sf"/>
</dbReference>
<reference evidence="1 2" key="1">
    <citation type="submission" date="2023-01" db="EMBL/GenBank/DDBJ databases">
        <title>Analysis of 21 Apiospora genomes using comparative genomics revels a genus with tremendous synthesis potential of carbohydrate active enzymes and secondary metabolites.</title>
        <authorList>
            <person name="Sorensen T."/>
        </authorList>
    </citation>
    <scope>NUCLEOTIDE SEQUENCE [LARGE SCALE GENOMIC DNA]</scope>
    <source>
        <strain evidence="1 2">CBS 83171</strain>
    </source>
</reference>
<proteinExistence type="predicted"/>
<accession>A0ABR1TK33</accession>
<gene>
    <name evidence="1" type="ORF">PG996_015070</name>
</gene>
<dbReference type="Proteomes" id="UP001446871">
    <property type="component" value="Unassembled WGS sequence"/>
</dbReference>
<organism evidence="1 2">
    <name type="scientific">Apiospora saccharicola</name>
    <dbReference type="NCBI Taxonomy" id="335842"/>
    <lineage>
        <taxon>Eukaryota</taxon>
        <taxon>Fungi</taxon>
        <taxon>Dikarya</taxon>
        <taxon>Ascomycota</taxon>
        <taxon>Pezizomycotina</taxon>
        <taxon>Sordariomycetes</taxon>
        <taxon>Xylariomycetidae</taxon>
        <taxon>Amphisphaeriales</taxon>
        <taxon>Apiosporaceae</taxon>
        <taxon>Apiospora</taxon>
    </lineage>
</organism>
<name>A0ABR1TK33_9PEZI</name>
<dbReference type="EMBL" id="JAQQWM010000009">
    <property type="protein sequence ID" value="KAK8047006.1"/>
    <property type="molecule type" value="Genomic_DNA"/>
</dbReference>
<comment type="caution">
    <text evidence="1">The sequence shown here is derived from an EMBL/GenBank/DDBJ whole genome shotgun (WGS) entry which is preliminary data.</text>
</comment>
<evidence type="ECO:0000313" key="2">
    <source>
        <dbReference type="Proteomes" id="UP001446871"/>
    </source>
</evidence>
<evidence type="ECO:0000313" key="1">
    <source>
        <dbReference type="EMBL" id="KAK8047006.1"/>
    </source>
</evidence>
<keyword evidence="2" id="KW-1185">Reference proteome</keyword>
<sequence length="385" mass="42798">MDSWPPEVDYAVYEPLSMVKGLEHLTLINHTGKIPREVQRSILGNSAETLRSLTMWFKSHGNAEFIFKKVVLPNLQSLGLRYEHDPGEYADDTDIIDSLFMAIDFSKLMKLVIDYLPIGAKGMKPRLRSLVVNMHSYSWIDPLGEGWKAKIRFIASFDTLTTLIIPNSGSCREGTALNPAVPSTQLEAILKHKDLETLDISCTGTEPGFRSLFQSAETIRAIVSGLPRLRVLKFAPVDGQMAEVARALANCATLESVTIIRGGSAPLPILPAFLTHSSGPRDGVSRSGKFVWEEHYRLRRMSNGRNVWQIGSSPGIGTGNVERLTNDVGEAKREVFARDISDRVADCHVESGRQFEWIDAVAKDTSWVANARIGSLHLEDNRNRQ</sequence>